<evidence type="ECO:0000313" key="2">
    <source>
        <dbReference type="Proteomes" id="UP000044136"/>
    </source>
</evidence>
<evidence type="ECO:0000313" key="1">
    <source>
        <dbReference type="EMBL" id="CEA00431.1"/>
    </source>
</evidence>
<dbReference type="OrthoDB" id="2967050at2"/>
<dbReference type="HOGENOM" id="CLU_2058210_0_0_9"/>
<dbReference type="STRING" id="1461582.BN1048_00957"/>
<reference evidence="1 2" key="1">
    <citation type="submission" date="2014-07" db="EMBL/GenBank/DDBJ databases">
        <authorList>
            <person name="Urmite Genomes Urmite Genomes"/>
        </authorList>
    </citation>
    <scope>NUCLEOTIDE SEQUENCE [LARGE SCALE GENOMIC DNA]</scope>
    <source>
        <strain evidence="1 2">13MG44_air</strain>
    </source>
</reference>
<organism evidence="1 2">
    <name type="scientific">Jeotgalicoccus saudimassiliensis</name>
    <dbReference type="NCBI Taxonomy" id="1461582"/>
    <lineage>
        <taxon>Bacteria</taxon>
        <taxon>Bacillati</taxon>
        <taxon>Bacillota</taxon>
        <taxon>Bacilli</taxon>
        <taxon>Bacillales</taxon>
        <taxon>Staphylococcaceae</taxon>
        <taxon>Jeotgalicoccus</taxon>
    </lineage>
</organism>
<dbReference type="Proteomes" id="UP000044136">
    <property type="component" value="Unassembled WGS sequence"/>
</dbReference>
<protein>
    <submittedName>
        <fullName evidence="1">Uncharacterized protein</fullName>
    </submittedName>
</protein>
<proteinExistence type="predicted"/>
<dbReference type="eggNOG" id="ENOG50346V6">
    <property type="taxonomic scope" value="Bacteria"/>
</dbReference>
<dbReference type="EMBL" id="CCSE01000001">
    <property type="protein sequence ID" value="CEA00431.1"/>
    <property type="molecule type" value="Genomic_DNA"/>
</dbReference>
<accession>A0A078M6W5</accession>
<sequence length="119" mass="14018">MSDKDTQIKILLEGRGRAYDYACQTLGVKNMMHHSYRDVFTVSEADVHDYILKNGLPESEDTSKESLKEGFHYYKEDGRWHTFFRERNYIFDERSFDTDNDAKKYIAGRLIRLSGTGLY</sequence>
<dbReference type="RefSeq" id="WP_141638984.1">
    <property type="nucleotide sequence ID" value="NZ_CCSE01000001.1"/>
</dbReference>
<gene>
    <name evidence="1" type="ORF">BN1048_00957</name>
</gene>
<name>A0A078M6W5_9STAP</name>
<dbReference type="AlphaFoldDB" id="A0A078M6W5"/>
<keyword evidence="2" id="KW-1185">Reference proteome</keyword>